<dbReference type="HOGENOM" id="CLU_020336_53_0_1"/>
<proteinExistence type="inferred from homology"/>
<comment type="similarity">
    <text evidence="1">Belongs to the AB hydrolase superfamily.</text>
</comment>
<comment type="caution">
    <text evidence="4">The sequence shown here is derived from an EMBL/GenBank/DDBJ whole genome shotgun (WGS) entry which is preliminary data.</text>
</comment>
<dbReference type="Pfam" id="PF00561">
    <property type="entry name" value="Abhydrolase_1"/>
    <property type="match status" value="1"/>
</dbReference>
<gene>
    <name evidence="4" type="ORF">EV44_g3007</name>
</gene>
<feature type="domain" description="AB hydrolase-1" evidence="3">
    <location>
        <begin position="42"/>
        <end position="277"/>
    </location>
</feature>
<evidence type="ECO:0000256" key="1">
    <source>
        <dbReference type="ARBA" id="ARBA00008645"/>
    </source>
</evidence>
<reference evidence="4 5" key="1">
    <citation type="journal article" date="2014" name="BMC Genomics">
        <title>Adaptive genomic structural variation in the grape powdery mildew pathogen, Erysiphe necator.</title>
        <authorList>
            <person name="Jones L."/>
            <person name="Riaz S."/>
            <person name="Morales-Cruz A."/>
            <person name="Amrine K.C."/>
            <person name="McGuire B."/>
            <person name="Gubler W.D."/>
            <person name="Walker M.A."/>
            <person name="Cantu D."/>
        </authorList>
    </citation>
    <scope>NUCLEOTIDE SEQUENCE [LARGE SCALE GENOMIC DNA]</scope>
    <source>
        <strain evidence="5">c</strain>
    </source>
</reference>
<evidence type="ECO:0000259" key="3">
    <source>
        <dbReference type="Pfam" id="PF00561"/>
    </source>
</evidence>
<dbReference type="GO" id="GO:0052689">
    <property type="term" value="F:carboxylic ester hydrolase activity"/>
    <property type="evidence" value="ECO:0007669"/>
    <property type="project" value="TreeGrafter"/>
</dbReference>
<accession>A0A0B1NW37</accession>
<keyword evidence="5" id="KW-1185">Reference proteome</keyword>
<dbReference type="GO" id="GO:0005739">
    <property type="term" value="C:mitochondrion"/>
    <property type="evidence" value="ECO:0007669"/>
    <property type="project" value="TreeGrafter"/>
</dbReference>
<dbReference type="STRING" id="52586.A0A0B1NW37"/>
<dbReference type="AlphaFoldDB" id="A0A0B1NW37"/>
<dbReference type="Proteomes" id="UP000030854">
    <property type="component" value="Unassembled WGS sequence"/>
</dbReference>
<keyword evidence="2 4" id="KW-0378">Hydrolase</keyword>
<dbReference type="FunFam" id="3.40.50.1820:FF:000039">
    <property type="entry name" value="Esterase ybfF"/>
    <property type="match status" value="1"/>
</dbReference>
<dbReference type="PANTHER" id="PTHR46118">
    <property type="entry name" value="PROTEIN ABHD11"/>
    <property type="match status" value="1"/>
</dbReference>
<protein>
    <submittedName>
        <fullName evidence="4">Putative abhydrolase domain-containing protein</fullName>
    </submittedName>
</protein>
<sequence>MISRLRNSLGKWHRTMTTTSLGSQVPLAYDLYEPSNSLRSSNPIIVIHGLFGSKKNNRGISKVLARDLRRPVYTIDLRNHGDSPHNSQHDYLCMARDVEAFIIAHSLKNSTIIGHSMGAKTAMMLALVSPTLVHDVVSVDNAPIRNMFQDDFASYIRGMKLVEEQNVFKQSEADKILQNFVKSLSVRQFLLGNFYHTEKGILRSKVPLDILNHSLENLRDFPIRDSSIKKFINPALFIRGTKSRYVTDDMFHEIEKFFPRYKLVDVEASHWLISENPEDFRKAVVNFLGSA</sequence>
<dbReference type="InterPro" id="IPR000073">
    <property type="entry name" value="AB_hydrolase_1"/>
</dbReference>
<dbReference type="EMBL" id="JNVN01003903">
    <property type="protein sequence ID" value="KHJ30597.1"/>
    <property type="molecule type" value="Genomic_DNA"/>
</dbReference>
<organism evidence="4 5">
    <name type="scientific">Uncinula necator</name>
    <name type="common">Grape powdery mildew</name>
    <dbReference type="NCBI Taxonomy" id="52586"/>
    <lineage>
        <taxon>Eukaryota</taxon>
        <taxon>Fungi</taxon>
        <taxon>Dikarya</taxon>
        <taxon>Ascomycota</taxon>
        <taxon>Pezizomycotina</taxon>
        <taxon>Leotiomycetes</taxon>
        <taxon>Erysiphales</taxon>
        <taxon>Erysiphaceae</taxon>
        <taxon>Erysiphe</taxon>
    </lineage>
</organism>
<dbReference type="ESTHER" id="uncne-a0a0b1nw37">
    <property type="family name" value="ABHD11-Acetyl_transferase"/>
</dbReference>
<evidence type="ECO:0000256" key="2">
    <source>
        <dbReference type="ARBA" id="ARBA00022801"/>
    </source>
</evidence>
<dbReference type="InterPro" id="IPR029058">
    <property type="entry name" value="AB_hydrolase_fold"/>
</dbReference>
<dbReference type="OMA" id="FLGMSDN"/>
<dbReference type="SUPFAM" id="SSF53474">
    <property type="entry name" value="alpha/beta-Hydrolases"/>
    <property type="match status" value="1"/>
</dbReference>
<dbReference type="Gene3D" id="3.40.50.1820">
    <property type="entry name" value="alpha/beta hydrolase"/>
    <property type="match status" value="1"/>
</dbReference>
<evidence type="ECO:0000313" key="5">
    <source>
        <dbReference type="Proteomes" id="UP000030854"/>
    </source>
</evidence>
<dbReference type="PANTHER" id="PTHR46118:SF4">
    <property type="entry name" value="PROTEIN ABHD11"/>
    <property type="match status" value="1"/>
</dbReference>
<name>A0A0B1NW37_UNCNE</name>
<evidence type="ECO:0000313" key="4">
    <source>
        <dbReference type="EMBL" id="KHJ30597.1"/>
    </source>
</evidence>